<gene>
    <name evidence="1" type="ORF">RB614_42690</name>
</gene>
<sequence length="536" mass="58914">MQVQETQTQVLVVGGGMGGVAAALAALRNGASAVLTEPTDWLGGQLTAALCPPDDHRRIEHTGASRAYRRFREAIRDWYRKNLPLTDAARDDPRLNPGAGWASPLCAEPRAALAVIDELLAPYRADGRLRLLTEHTPVAVHTTGDRIDAVTLLSTRDGGEVTVHARYVLDATEFGDLLDLGGIEHVSGKESRAETGEPSAADTADPLDMQSATWCFAIEHREGEDHTIDRPTAYDHFRAWRPPAWQGRPILDYLGPAEADIPPRPYQLVVNPDDDPRAIDADHRNLPHSLELWTYRRVRCRRQLQPGTYDSDITVVNWPMNDYTGGPIFGTPDAAFHQEQARQLSLSLLYWLQTEAPRPDGGTGWPGLRLCPDVTGTADGLAKIPYVRESRRIRAVTTIVEQDVSIAILGDRDARRYPDSVGVGHYYWIDRHTTTRGGIVSGGLPQPFEIPLGALLPVRVTNLLAAAKNIGTTHVTNGCYRMHPVEWACGEAAGALAAHCLATGATPHQVQARPEAFQERLTADGFQLRWPEGTRW</sequence>
<dbReference type="PANTHER" id="PTHR42716:SF1">
    <property type="entry name" value="SLL0471 PROTEIN"/>
    <property type="match status" value="1"/>
</dbReference>
<dbReference type="PANTHER" id="PTHR42716">
    <property type="entry name" value="L-ASPARTATE OXIDASE"/>
    <property type="match status" value="1"/>
</dbReference>
<name>A0ABU0ZW12_9ACTN</name>
<reference evidence="1 2" key="1">
    <citation type="submission" date="2023-08" db="EMBL/GenBank/DDBJ databases">
        <title>Phytohabitans sansha sp. nov., isolated from marine sediment.</title>
        <authorList>
            <person name="Zhao Y."/>
            <person name="Yi K."/>
        </authorList>
    </citation>
    <scope>NUCLEOTIDE SEQUENCE [LARGE SCALE GENOMIC DNA]</scope>
    <source>
        <strain evidence="1 2">ZYX-F-186</strain>
    </source>
</reference>
<dbReference type="Proteomes" id="UP001230908">
    <property type="component" value="Unassembled WGS sequence"/>
</dbReference>
<dbReference type="RefSeq" id="WP_308718440.1">
    <property type="nucleotide sequence ID" value="NZ_JAVHUY010000074.1"/>
</dbReference>
<dbReference type="Pfam" id="PF12831">
    <property type="entry name" value="FAD_oxidored"/>
    <property type="match status" value="1"/>
</dbReference>
<dbReference type="Gene3D" id="3.50.50.60">
    <property type="entry name" value="FAD/NAD(P)-binding domain"/>
    <property type="match status" value="1"/>
</dbReference>
<evidence type="ECO:0000313" key="2">
    <source>
        <dbReference type="Proteomes" id="UP001230908"/>
    </source>
</evidence>
<dbReference type="EMBL" id="JAVHUY010000074">
    <property type="protein sequence ID" value="MDQ7911218.1"/>
    <property type="molecule type" value="Genomic_DNA"/>
</dbReference>
<protein>
    <submittedName>
        <fullName evidence="1">FAD-dependent oxidoreductase</fullName>
    </submittedName>
</protein>
<accession>A0ABU0ZW12</accession>
<organism evidence="1 2">
    <name type="scientific">Phytohabitans maris</name>
    <dbReference type="NCBI Taxonomy" id="3071409"/>
    <lineage>
        <taxon>Bacteria</taxon>
        <taxon>Bacillati</taxon>
        <taxon>Actinomycetota</taxon>
        <taxon>Actinomycetes</taxon>
        <taxon>Micromonosporales</taxon>
        <taxon>Micromonosporaceae</taxon>
    </lineage>
</organism>
<evidence type="ECO:0000313" key="1">
    <source>
        <dbReference type="EMBL" id="MDQ7911218.1"/>
    </source>
</evidence>
<dbReference type="InterPro" id="IPR036188">
    <property type="entry name" value="FAD/NAD-bd_sf"/>
</dbReference>
<comment type="caution">
    <text evidence="1">The sequence shown here is derived from an EMBL/GenBank/DDBJ whole genome shotgun (WGS) entry which is preliminary data.</text>
</comment>
<proteinExistence type="predicted"/>
<keyword evidence="2" id="KW-1185">Reference proteome</keyword>
<dbReference type="SUPFAM" id="SSF51905">
    <property type="entry name" value="FAD/NAD(P)-binding domain"/>
    <property type="match status" value="1"/>
</dbReference>
<dbReference type="InterPro" id="IPR005288">
    <property type="entry name" value="NadB"/>
</dbReference>